<sequence>MKKLCIFMTPKHFIMANKPFSQNSDEPETNKIPKYRDKVLINDGGAVWFGLVIGWITAVTFYDGKSHDIKDLAVIISALGGAAITKIFSKTETQFSMYCVGMAFGFFIKVIFSH</sequence>
<name>A0A5B8VYT6_9SPHI</name>
<evidence type="ECO:0000313" key="3">
    <source>
        <dbReference type="Proteomes" id="UP000321362"/>
    </source>
</evidence>
<dbReference type="RefSeq" id="WP_147053686.1">
    <property type="nucleotide sequence ID" value="NZ_CP042437.1"/>
</dbReference>
<protein>
    <submittedName>
        <fullName evidence="2">Uncharacterized protein</fullName>
    </submittedName>
</protein>
<dbReference type="KEGG" id="mgk:FSB76_11350"/>
<feature type="transmembrane region" description="Helical" evidence="1">
    <location>
        <begin position="45"/>
        <end position="62"/>
    </location>
</feature>
<reference evidence="2 3" key="1">
    <citation type="journal article" date="2013" name="J. Microbiol.">
        <title>Mucilaginibacter ginsenosidivorax sp. nov., with ginsenoside converting activity isolated from sediment.</title>
        <authorList>
            <person name="Kim J.K."/>
            <person name="Choi T.E."/>
            <person name="Liu Q.M."/>
            <person name="Park H.Y."/>
            <person name="Yi T.H."/>
            <person name="Yoon M.H."/>
            <person name="Kim S.C."/>
            <person name="Im W.T."/>
        </authorList>
    </citation>
    <scope>NUCLEOTIDE SEQUENCE [LARGE SCALE GENOMIC DNA]</scope>
    <source>
        <strain evidence="2 3">KHI28</strain>
    </source>
</reference>
<gene>
    <name evidence="2" type="ORF">FSB76_11350</name>
</gene>
<organism evidence="2 3">
    <name type="scientific">Mucilaginibacter ginsenosidivorax</name>
    <dbReference type="NCBI Taxonomy" id="862126"/>
    <lineage>
        <taxon>Bacteria</taxon>
        <taxon>Pseudomonadati</taxon>
        <taxon>Bacteroidota</taxon>
        <taxon>Sphingobacteriia</taxon>
        <taxon>Sphingobacteriales</taxon>
        <taxon>Sphingobacteriaceae</taxon>
        <taxon>Mucilaginibacter</taxon>
    </lineage>
</organism>
<dbReference type="EMBL" id="CP042437">
    <property type="protein sequence ID" value="QEC76513.1"/>
    <property type="molecule type" value="Genomic_DNA"/>
</dbReference>
<keyword evidence="1" id="KW-0472">Membrane</keyword>
<evidence type="ECO:0000313" key="2">
    <source>
        <dbReference type="EMBL" id="QEC76513.1"/>
    </source>
</evidence>
<keyword evidence="1" id="KW-0812">Transmembrane</keyword>
<proteinExistence type="predicted"/>
<evidence type="ECO:0000256" key="1">
    <source>
        <dbReference type="SAM" id="Phobius"/>
    </source>
</evidence>
<dbReference type="AlphaFoldDB" id="A0A5B8VYT6"/>
<dbReference type="Proteomes" id="UP000321362">
    <property type="component" value="Chromosome"/>
</dbReference>
<accession>A0A5B8VYT6</accession>
<keyword evidence="1" id="KW-1133">Transmembrane helix</keyword>
<keyword evidence="3" id="KW-1185">Reference proteome</keyword>
<dbReference type="OrthoDB" id="4332675at2"/>
<feature type="transmembrane region" description="Helical" evidence="1">
    <location>
        <begin position="69"/>
        <end position="89"/>
    </location>
</feature>
<feature type="transmembrane region" description="Helical" evidence="1">
    <location>
        <begin position="95"/>
        <end position="112"/>
    </location>
</feature>